<dbReference type="HAMAP" id="MF_01161">
    <property type="entry name" value="tRNA_Ile_lys_synt"/>
    <property type="match status" value="1"/>
</dbReference>
<keyword evidence="2 8" id="KW-0963">Cytoplasm</keyword>
<accession>A0A7C9FMW2</accession>
<dbReference type="InterPro" id="IPR012796">
    <property type="entry name" value="Lysidine-tRNA-synth_C"/>
</dbReference>
<dbReference type="NCBIfam" id="TIGR02432">
    <property type="entry name" value="lysidine_TilS_N"/>
    <property type="match status" value="1"/>
</dbReference>
<evidence type="ECO:0000256" key="7">
    <source>
        <dbReference type="ARBA" id="ARBA00048539"/>
    </source>
</evidence>
<dbReference type="NCBIfam" id="TIGR02433">
    <property type="entry name" value="lysidine_TilS_C"/>
    <property type="match status" value="1"/>
</dbReference>
<reference evidence="10 11" key="1">
    <citation type="submission" date="2019-10" db="EMBL/GenBank/DDBJ databases">
        <title>Draft Genome Sequence of Cytophagaceae sp. SJW1-29.</title>
        <authorList>
            <person name="Choi A."/>
        </authorList>
    </citation>
    <scope>NUCLEOTIDE SEQUENCE [LARGE SCALE GENOMIC DNA]</scope>
    <source>
        <strain evidence="10 11">SJW1-29</strain>
    </source>
</reference>
<evidence type="ECO:0000313" key="10">
    <source>
        <dbReference type="EMBL" id="MPR32191.1"/>
    </source>
</evidence>
<keyword evidence="3 8" id="KW-0436">Ligase</keyword>
<dbReference type="Pfam" id="PF01171">
    <property type="entry name" value="ATP_bind_3"/>
    <property type="match status" value="1"/>
</dbReference>
<sequence>MLDSFLTFVNDHRLPLGEMPTLLAVSGGVDSMVLAELFRRAGSPFALAHCNFGLRGDESDADERFVRQWAENAGVPCHVHLFDTQAEADKRRISIQMAARDLRYAWFKELLDGFGYPYLALAHHADDSIETVLLNLVRGTGLPGMIGIAPVRNRLIRPLLYSSKHEILNFARHQNIPWREDSSNATDHYRRNVLRHRVVPVLQELNPSLEATFLQTSERLRAASSVLDVYLATWRSQAVRQEGDTHFVSIDMLRRTREPVYLLHTVLEPFGYSYAQVQNIVATLDATSGKQFHSHSHSVVKDRTELIISPQISTPDVRYLQIAKGTSRIHVSEKGVLLLTHHTYFPTFVPTPDKHIAYFDEALLCFPLVVRPWQIGDWFCPFGMSGKRKKVSDLLVEHKIPVSHKPNCLVLLNGDQQILWVIGLRADDRFRLGPHSIKFLQVEYLINA</sequence>
<dbReference type="SUPFAM" id="SSF52402">
    <property type="entry name" value="Adenine nucleotide alpha hydrolases-like"/>
    <property type="match status" value="1"/>
</dbReference>
<evidence type="ECO:0000256" key="8">
    <source>
        <dbReference type="HAMAP-Rule" id="MF_01161"/>
    </source>
</evidence>
<evidence type="ECO:0000256" key="1">
    <source>
        <dbReference type="ARBA" id="ARBA00004496"/>
    </source>
</evidence>
<comment type="caution">
    <text evidence="10">The sequence shown here is derived from an EMBL/GenBank/DDBJ whole genome shotgun (WGS) entry which is preliminary data.</text>
</comment>
<evidence type="ECO:0000256" key="4">
    <source>
        <dbReference type="ARBA" id="ARBA00022694"/>
    </source>
</evidence>
<name>A0A7C9FMW2_9BACT</name>
<keyword evidence="11" id="KW-1185">Reference proteome</keyword>
<dbReference type="SUPFAM" id="SSF56037">
    <property type="entry name" value="PheT/TilS domain"/>
    <property type="match status" value="1"/>
</dbReference>
<feature type="binding site" evidence="8">
    <location>
        <begin position="26"/>
        <end position="31"/>
    </location>
    <ligand>
        <name>ATP</name>
        <dbReference type="ChEBI" id="CHEBI:30616"/>
    </ligand>
</feature>
<comment type="domain">
    <text evidence="8">The N-terminal region contains the highly conserved SGGXDS motif, predicted to be a P-loop motif involved in ATP binding.</text>
</comment>
<keyword evidence="4 8" id="KW-0819">tRNA processing</keyword>
<evidence type="ECO:0000256" key="3">
    <source>
        <dbReference type="ARBA" id="ARBA00022598"/>
    </source>
</evidence>
<evidence type="ECO:0000259" key="9">
    <source>
        <dbReference type="SMART" id="SM00977"/>
    </source>
</evidence>
<protein>
    <recommendedName>
        <fullName evidence="8">tRNA(Ile)-lysidine synthase</fullName>
        <ecNumber evidence="8">6.3.4.19</ecNumber>
    </recommendedName>
    <alternativeName>
        <fullName evidence="8">tRNA(Ile)-2-lysyl-cytidine synthase</fullName>
    </alternativeName>
    <alternativeName>
        <fullName evidence="8">tRNA(Ile)-lysidine synthetase</fullName>
    </alternativeName>
</protein>
<dbReference type="GO" id="GO:0032267">
    <property type="term" value="F:tRNA(Ile)-lysidine synthase activity"/>
    <property type="evidence" value="ECO:0007669"/>
    <property type="project" value="UniProtKB-EC"/>
</dbReference>
<dbReference type="Gene3D" id="3.40.50.620">
    <property type="entry name" value="HUPs"/>
    <property type="match status" value="1"/>
</dbReference>
<comment type="function">
    <text evidence="8">Ligates lysine onto the cytidine present at position 34 of the AUA codon-specific tRNA(Ile) that contains the anticodon CAU, in an ATP-dependent manner. Cytidine is converted to lysidine, thus changing the amino acid specificity of the tRNA from methionine to isoleucine.</text>
</comment>
<comment type="catalytic activity">
    <reaction evidence="7 8">
        <text>cytidine(34) in tRNA(Ile2) + L-lysine + ATP = lysidine(34) in tRNA(Ile2) + AMP + diphosphate + H(+)</text>
        <dbReference type="Rhea" id="RHEA:43744"/>
        <dbReference type="Rhea" id="RHEA-COMP:10625"/>
        <dbReference type="Rhea" id="RHEA-COMP:10670"/>
        <dbReference type="ChEBI" id="CHEBI:15378"/>
        <dbReference type="ChEBI" id="CHEBI:30616"/>
        <dbReference type="ChEBI" id="CHEBI:32551"/>
        <dbReference type="ChEBI" id="CHEBI:33019"/>
        <dbReference type="ChEBI" id="CHEBI:82748"/>
        <dbReference type="ChEBI" id="CHEBI:83665"/>
        <dbReference type="ChEBI" id="CHEBI:456215"/>
        <dbReference type="EC" id="6.3.4.19"/>
    </reaction>
</comment>
<gene>
    <name evidence="8 10" type="primary">tilS</name>
    <name evidence="10" type="ORF">GBK04_02220</name>
</gene>
<proteinExistence type="inferred from homology"/>
<evidence type="ECO:0000256" key="2">
    <source>
        <dbReference type="ARBA" id="ARBA00022490"/>
    </source>
</evidence>
<dbReference type="InterPro" id="IPR012795">
    <property type="entry name" value="tRNA_Ile_lys_synt_N"/>
</dbReference>
<dbReference type="InterPro" id="IPR011063">
    <property type="entry name" value="TilS/TtcA_N"/>
</dbReference>
<dbReference type="InterPro" id="IPR012094">
    <property type="entry name" value="tRNA_Ile_lys_synt"/>
</dbReference>
<dbReference type="PANTHER" id="PTHR43033">
    <property type="entry name" value="TRNA(ILE)-LYSIDINE SYNTHASE-RELATED"/>
    <property type="match status" value="1"/>
</dbReference>
<comment type="similarity">
    <text evidence="8">Belongs to the tRNA(Ile)-lysidine synthase family.</text>
</comment>
<dbReference type="CDD" id="cd01992">
    <property type="entry name" value="TilS_N"/>
    <property type="match status" value="1"/>
</dbReference>
<feature type="domain" description="Lysidine-tRNA(Ile) synthetase C-terminal" evidence="9">
    <location>
        <begin position="368"/>
        <end position="439"/>
    </location>
</feature>
<dbReference type="Pfam" id="PF11734">
    <property type="entry name" value="TilS_C"/>
    <property type="match status" value="1"/>
</dbReference>
<evidence type="ECO:0000256" key="5">
    <source>
        <dbReference type="ARBA" id="ARBA00022741"/>
    </source>
</evidence>
<dbReference type="SMART" id="SM00977">
    <property type="entry name" value="TilS_C"/>
    <property type="match status" value="1"/>
</dbReference>
<dbReference type="GO" id="GO:0006400">
    <property type="term" value="P:tRNA modification"/>
    <property type="evidence" value="ECO:0007669"/>
    <property type="project" value="UniProtKB-UniRule"/>
</dbReference>
<dbReference type="EC" id="6.3.4.19" evidence="8"/>
<keyword evidence="5 8" id="KW-0547">Nucleotide-binding</keyword>
<evidence type="ECO:0000313" key="11">
    <source>
        <dbReference type="Proteomes" id="UP000479293"/>
    </source>
</evidence>
<evidence type="ECO:0000256" key="6">
    <source>
        <dbReference type="ARBA" id="ARBA00022840"/>
    </source>
</evidence>
<dbReference type="GO" id="GO:0005524">
    <property type="term" value="F:ATP binding"/>
    <property type="evidence" value="ECO:0007669"/>
    <property type="project" value="UniProtKB-UniRule"/>
</dbReference>
<dbReference type="PANTHER" id="PTHR43033:SF1">
    <property type="entry name" value="TRNA(ILE)-LYSIDINE SYNTHASE-RELATED"/>
    <property type="match status" value="1"/>
</dbReference>
<comment type="subcellular location">
    <subcellularLocation>
        <location evidence="1 8">Cytoplasm</location>
    </subcellularLocation>
</comment>
<dbReference type="GO" id="GO:0005737">
    <property type="term" value="C:cytoplasm"/>
    <property type="evidence" value="ECO:0007669"/>
    <property type="project" value="UniProtKB-SubCell"/>
</dbReference>
<dbReference type="Proteomes" id="UP000479293">
    <property type="component" value="Unassembled WGS sequence"/>
</dbReference>
<dbReference type="AlphaFoldDB" id="A0A7C9FMW2"/>
<dbReference type="EMBL" id="WHLY01000002">
    <property type="protein sequence ID" value="MPR32191.1"/>
    <property type="molecule type" value="Genomic_DNA"/>
</dbReference>
<dbReference type="InterPro" id="IPR014729">
    <property type="entry name" value="Rossmann-like_a/b/a_fold"/>
</dbReference>
<organism evidence="10 11">
    <name type="scientific">Salmonirosea aquatica</name>
    <dbReference type="NCBI Taxonomy" id="2654236"/>
    <lineage>
        <taxon>Bacteria</taxon>
        <taxon>Pseudomonadati</taxon>
        <taxon>Bacteroidota</taxon>
        <taxon>Cytophagia</taxon>
        <taxon>Cytophagales</taxon>
        <taxon>Spirosomataceae</taxon>
        <taxon>Salmonirosea</taxon>
    </lineage>
</organism>
<keyword evidence="6 8" id="KW-0067">ATP-binding</keyword>